<dbReference type="OrthoDB" id="408631at2759"/>
<comment type="similarity">
    <text evidence="1 3">Belongs to the type-B carboxylesterase/lipase family.</text>
</comment>
<dbReference type="PROSITE" id="PS00941">
    <property type="entry name" value="CARBOXYLESTERASE_B_2"/>
    <property type="match status" value="1"/>
</dbReference>
<dbReference type="EMBL" id="LJZO01000047">
    <property type="protein sequence ID" value="ROV90866.1"/>
    <property type="molecule type" value="Genomic_DNA"/>
</dbReference>
<dbReference type="PANTHER" id="PTHR11559">
    <property type="entry name" value="CARBOXYLESTERASE"/>
    <property type="match status" value="1"/>
</dbReference>
<evidence type="ECO:0000313" key="6">
    <source>
        <dbReference type="Proteomes" id="UP000284375"/>
    </source>
</evidence>
<dbReference type="InterPro" id="IPR019819">
    <property type="entry name" value="Carboxylesterase_B_CS"/>
</dbReference>
<dbReference type="SUPFAM" id="SSF53474">
    <property type="entry name" value="alpha/beta-Hydrolases"/>
    <property type="match status" value="1"/>
</dbReference>
<evidence type="ECO:0000256" key="3">
    <source>
        <dbReference type="RuleBase" id="RU361235"/>
    </source>
</evidence>
<dbReference type="InterPro" id="IPR029058">
    <property type="entry name" value="AB_hydrolase_fold"/>
</dbReference>
<keyword evidence="2 3" id="KW-0378">Hydrolase</keyword>
<dbReference type="InterPro" id="IPR019826">
    <property type="entry name" value="Carboxylesterase_B_AS"/>
</dbReference>
<keyword evidence="6" id="KW-1185">Reference proteome</keyword>
<evidence type="ECO:0000313" key="5">
    <source>
        <dbReference type="EMBL" id="ROV90866.1"/>
    </source>
</evidence>
<reference evidence="5 6" key="1">
    <citation type="submission" date="2015-09" db="EMBL/GenBank/DDBJ databases">
        <title>Host preference determinants of Valsa canker pathogens revealed by comparative genomics.</title>
        <authorList>
            <person name="Yin Z."/>
            <person name="Huang L."/>
        </authorList>
    </citation>
    <scope>NUCLEOTIDE SEQUENCE [LARGE SCALE GENOMIC DNA]</scope>
    <source>
        <strain evidence="5 6">YSFL</strain>
    </source>
</reference>
<dbReference type="PROSITE" id="PS00122">
    <property type="entry name" value="CARBOXYLESTERASE_B_1"/>
    <property type="match status" value="1"/>
</dbReference>
<gene>
    <name evidence="5" type="ORF">VSDG_07996</name>
</gene>
<dbReference type="InterPro" id="IPR002018">
    <property type="entry name" value="CarbesteraseB"/>
</dbReference>
<evidence type="ECO:0000259" key="4">
    <source>
        <dbReference type="Pfam" id="PF00135"/>
    </source>
</evidence>
<organism evidence="5 6">
    <name type="scientific">Cytospora chrysosperma</name>
    <name type="common">Cytospora canker fungus</name>
    <name type="synonym">Sphaeria chrysosperma</name>
    <dbReference type="NCBI Taxonomy" id="252740"/>
    <lineage>
        <taxon>Eukaryota</taxon>
        <taxon>Fungi</taxon>
        <taxon>Dikarya</taxon>
        <taxon>Ascomycota</taxon>
        <taxon>Pezizomycotina</taxon>
        <taxon>Sordariomycetes</taxon>
        <taxon>Sordariomycetidae</taxon>
        <taxon>Diaporthales</taxon>
        <taxon>Cytosporaceae</taxon>
        <taxon>Cytospora</taxon>
    </lineage>
</organism>
<dbReference type="EC" id="3.1.1.-" evidence="3"/>
<feature type="chain" id="PRO_5018819468" description="Carboxylic ester hydrolase" evidence="3">
    <location>
        <begin position="25"/>
        <end position="449"/>
    </location>
</feature>
<dbReference type="Proteomes" id="UP000284375">
    <property type="component" value="Unassembled WGS sequence"/>
</dbReference>
<evidence type="ECO:0000256" key="2">
    <source>
        <dbReference type="ARBA" id="ARBA00022801"/>
    </source>
</evidence>
<keyword evidence="3" id="KW-0732">Signal</keyword>
<dbReference type="AlphaFoldDB" id="A0A423VIR8"/>
<feature type="domain" description="Carboxylesterase type B" evidence="4">
    <location>
        <begin position="40"/>
        <end position="375"/>
    </location>
</feature>
<proteinExistence type="inferred from homology"/>
<protein>
    <recommendedName>
        <fullName evidence="3">Carboxylic ester hydrolase</fullName>
        <ecNumber evidence="3">3.1.1.-</ecNumber>
    </recommendedName>
</protein>
<dbReference type="InterPro" id="IPR050309">
    <property type="entry name" value="Type-B_Carboxylest/Lipase"/>
</dbReference>
<dbReference type="GO" id="GO:0016787">
    <property type="term" value="F:hydrolase activity"/>
    <property type="evidence" value="ECO:0007669"/>
    <property type="project" value="UniProtKB-KW"/>
</dbReference>
<name>A0A423VIR8_CYTCH</name>
<evidence type="ECO:0000256" key="1">
    <source>
        <dbReference type="ARBA" id="ARBA00005964"/>
    </source>
</evidence>
<dbReference type="Gene3D" id="3.40.50.1820">
    <property type="entry name" value="alpha/beta hydrolase"/>
    <property type="match status" value="1"/>
</dbReference>
<comment type="caution">
    <text evidence="5">The sequence shown here is derived from an EMBL/GenBank/DDBJ whole genome shotgun (WGS) entry which is preliminary data.</text>
</comment>
<sequence>MAPLLKPFLACALFLSALAHAGVATHKSHLRDSELRPRSSPVVTVKNGSYEGVYSSEYDQDFFLGMRYAQPAERFSLAQPLGSAWNGTQAATSYPPSCIGYGEDDVGYELSEDCLFLNVVRPAGIADTAELPVAVWIHGGGLYMGGSADRRYNLSFIVENSVELGTPMIAVSLNYRLSAFGFLCGSEALDAGIANNGFRDQRLALHWINENIASFGGDPTKVTIWGESAGAESVSAQVLAYNGRDDGLFRAAIGESGFGGVLSRFPGGANATGLMQATYDMLVSNTSCASTVNTTASLDCLRALPFSEINAAINGTAASPWPPMLDGDFIADYPVNQLADGRFVKVPVLIGANADEGSAFGTGNGPDGGGVNTDDDMRYALESIIGADAPLWTGKSLEQLVDELMAVYPDLQAVGVPSMDKFPVIVPGDEVATLRGLQYRRTGAVFGDL</sequence>
<feature type="signal peptide" evidence="3">
    <location>
        <begin position="1"/>
        <end position="24"/>
    </location>
</feature>
<accession>A0A423VIR8</accession>
<dbReference type="Pfam" id="PF00135">
    <property type="entry name" value="COesterase"/>
    <property type="match status" value="1"/>
</dbReference>
<dbReference type="STRING" id="252740.A0A423VIR8"/>